<evidence type="ECO:0000313" key="1">
    <source>
        <dbReference type="EMBL" id="KKL57018.1"/>
    </source>
</evidence>
<dbReference type="EMBL" id="LAZR01030303">
    <property type="protein sequence ID" value="KKL57018.1"/>
    <property type="molecule type" value="Genomic_DNA"/>
</dbReference>
<accession>A0A0F9D5J6</accession>
<proteinExistence type="predicted"/>
<name>A0A0F9D5J6_9ZZZZ</name>
<protein>
    <submittedName>
        <fullName evidence="1">Uncharacterized protein</fullName>
    </submittedName>
</protein>
<dbReference type="AlphaFoldDB" id="A0A0F9D5J6"/>
<sequence>MIDAVGRDALRNLDVALRYITKLRAGVELLVSLCHTQHHTHPQASRQGWEHCSLAECVAARKVLAQKSDA</sequence>
<reference evidence="1" key="1">
    <citation type="journal article" date="2015" name="Nature">
        <title>Complex archaea that bridge the gap between prokaryotes and eukaryotes.</title>
        <authorList>
            <person name="Spang A."/>
            <person name="Saw J.H."/>
            <person name="Jorgensen S.L."/>
            <person name="Zaremba-Niedzwiedzka K."/>
            <person name="Martijn J."/>
            <person name="Lind A.E."/>
            <person name="van Eijk R."/>
            <person name="Schleper C."/>
            <person name="Guy L."/>
            <person name="Ettema T.J."/>
        </authorList>
    </citation>
    <scope>NUCLEOTIDE SEQUENCE</scope>
</reference>
<organism evidence="1">
    <name type="scientific">marine sediment metagenome</name>
    <dbReference type="NCBI Taxonomy" id="412755"/>
    <lineage>
        <taxon>unclassified sequences</taxon>
        <taxon>metagenomes</taxon>
        <taxon>ecological metagenomes</taxon>
    </lineage>
</organism>
<gene>
    <name evidence="1" type="ORF">LCGC14_2239620</name>
</gene>
<comment type="caution">
    <text evidence="1">The sequence shown here is derived from an EMBL/GenBank/DDBJ whole genome shotgun (WGS) entry which is preliminary data.</text>
</comment>